<dbReference type="SUPFAM" id="SSF50129">
    <property type="entry name" value="GroES-like"/>
    <property type="match status" value="1"/>
</dbReference>
<sequence>LTAYFGLRLAQPKSGDVCVVSGAAGAVGSVVSQLAKAKGCTVIGFAGTDDKVAWLTDKAKLDYAFNYKKVTLAEALKKAAPNGVNVYFDNVGGDFYDEMIRNHMAQRGRVTICGSISNYRDQEPKKCECMDVLRSRINHPILTIFSDAQNNVTIFLKELSIYGVLITSYENEYKDALAEMAPMVKQGTIQYQETITDSFEQMPKAFVGLFSGSNTGKAIIKAK</sequence>
<dbReference type="InterPro" id="IPR036291">
    <property type="entry name" value="NAD(P)-bd_dom_sf"/>
</dbReference>
<gene>
    <name evidence="2" type="ORF">CSSPTR1EN2_LOCUS24013</name>
</gene>
<dbReference type="InterPro" id="IPR045010">
    <property type="entry name" value="MDR_fam"/>
</dbReference>
<accession>A0ABP0T6R8</accession>
<keyword evidence="3" id="KW-1185">Reference proteome</keyword>
<comment type="caution">
    <text evidence="2">The sequence shown here is derived from an EMBL/GenBank/DDBJ whole genome shotgun (WGS) entry which is preliminary data.</text>
</comment>
<dbReference type="EMBL" id="CAXANX010000015">
    <property type="protein sequence ID" value="CAK9188725.1"/>
    <property type="molecule type" value="Genomic_DNA"/>
</dbReference>
<dbReference type="PANTHER" id="PTHR43205">
    <property type="entry name" value="PROSTAGLANDIN REDUCTASE"/>
    <property type="match status" value="1"/>
</dbReference>
<feature type="domain" description="Alcohol dehydrogenase-like C-terminal" evidence="1">
    <location>
        <begin position="26"/>
        <end position="180"/>
    </location>
</feature>
<dbReference type="Pfam" id="PF00107">
    <property type="entry name" value="ADH_zinc_N"/>
    <property type="match status" value="1"/>
</dbReference>
<dbReference type="SUPFAM" id="SSF51735">
    <property type="entry name" value="NAD(P)-binding Rossmann-fold domains"/>
    <property type="match status" value="1"/>
</dbReference>
<proteinExistence type="predicted"/>
<name>A0ABP0T6R8_9BRYO</name>
<evidence type="ECO:0000259" key="1">
    <source>
        <dbReference type="Pfam" id="PF00107"/>
    </source>
</evidence>
<dbReference type="CDD" id="cd05288">
    <property type="entry name" value="PGDH"/>
    <property type="match status" value="1"/>
</dbReference>
<organism evidence="2 3">
    <name type="scientific">Sphagnum troendelagicum</name>
    <dbReference type="NCBI Taxonomy" id="128251"/>
    <lineage>
        <taxon>Eukaryota</taxon>
        <taxon>Viridiplantae</taxon>
        <taxon>Streptophyta</taxon>
        <taxon>Embryophyta</taxon>
        <taxon>Bryophyta</taxon>
        <taxon>Sphagnophytina</taxon>
        <taxon>Sphagnopsida</taxon>
        <taxon>Sphagnales</taxon>
        <taxon>Sphagnaceae</taxon>
        <taxon>Sphagnum</taxon>
    </lineage>
</organism>
<dbReference type="Gene3D" id="3.40.50.720">
    <property type="entry name" value="NAD(P)-binding Rossmann-like Domain"/>
    <property type="match status" value="1"/>
</dbReference>
<evidence type="ECO:0000313" key="2">
    <source>
        <dbReference type="EMBL" id="CAK9188725.1"/>
    </source>
</evidence>
<dbReference type="InterPro" id="IPR013149">
    <property type="entry name" value="ADH-like_C"/>
</dbReference>
<protein>
    <recommendedName>
        <fullName evidence="1">Alcohol dehydrogenase-like C-terminal domain-containing protein</fullName>
    </recommendedName>
</protein>
<evidence type="ECO:0000313" key="3">
    <source>
        <dbReference type="Proteomes" id="UP001497512"/>
    </source>
</evidence>
<reference evidence="2" key="1">
    <citation type="submission" date="2024-02" db="EMBL/GenBank/DDBJ databases">
        <authorList>
            <consortium name="ELIXIR-Norway"/>
            <consortium name="Elixir Norway"/>
        </authorList>
    </citation>
    <scope>NUCLEOTIDE SEQUENCE</scope>
</reference>
<dbReference type="InterPro" id="IPR011032">
    <property type="entry name" value="GroES-like_sf"/>
</dbReference>
<feature type="non-terminal residue" evidence="2">
    <location>
        <position position="1"/>
    </location>
</feature>
<dbReference type="PANTHER" id="PTHR43205:SF7">
    <property type="entry name" value="PROSTAGLANDIN REDUCTASE 1"/>
    <property type="match status" value="1"/>
</dbReference>
<dbReference type="Proteomes" id="UP001497512">
    <property type="component" value="Unassembled WGS sequence"/>
</dbReference>